<protein>
    <recommendedName>
        <fullName evidence="3">Lipoprotein</fullName>
    </recommendedName>
</protein>
<organism evidence="1 2">
    <name type="scientific">Rossellomorea aquimaris</name>
    <dbReference type="NCBI Taxonomy" id="189382"/>
    <lineage>
        <taxon>Bacteria</taxon>
        <taxon>Bacillati</taxon>
        <taxon>Bacillota</taxon>
        <taxon>Bacilli</taxon>
        <taxon>Bacillales</taxon>
        <taxon>Bacillaceae</taxon>
        <taxon>Rossellomorea</taxon>
    </lineage>
</organism>
<evidence type="ECO:0000313" key="1">
    <source>
        <dbReference type="EMBL" id="OIU69610.1"/>
    </source>
</evidence>
<evidence type="ECO:0008006" key="3">
    <source>
        <dbReference type="Google" id="ProtNLM"/>
    </source>
</evidence>
<dbReference type="EMBL" id="MINN01000117">
    <property type="protein sequence ID" value="OIU69610.1"/>
    <property type="molecule type" value="Genomic_DNA"/>
</dbReference>
<dbReference type="Proteomes" id="UP000182062">
    <property type="component" value="Unassembled WGS sequence"/>
</dbReference>
<sequence length="200" mass="22229">MGNLKIVCLLLGFLLLLSGCRVVLVDPSLEAPEPEKSAPLQEQINLQAHIQYDNRKIVFRGETDLPEGTILEASKMEYPIGTEPFSVEVGAADPLKETKAAEKAEVAKEGTFLVVLKRDPQKRYQISLQFRPELQPVPIKEIYGDTGDSIGASEGLFNYEDNGTEYTGIALFAPLNTIDDAGFWMGRLEMRPNQKDARPY</sequence>
<dbReference type="PROSITE" id="PS51257">
    <property type="entry name" value="PROKAR_LIPOPROTEIN"/>
    <property type="match status" value="1"/>
</dbReference>
<evidence type="ECO:0000313" key="2">
    <source>
        <dbReference type="Proteomes" id="UP000182062"/>
    </source>
</evidence>
<proteinExistence type="predicted"/>
<dbReference type="AlphaFoldDB" id="A0A1J6VWD1"/>
<comment type="caution">
    <text evidence="1">The sequence shown here is derived from an EMBL/GenBank/DDBJ whole genome shotgun (WGS) entry which is preliminary data.</text>
</comment>
<gene>
    <name evidence="1" type="ORF">BHE18_01420</name>
</gene>
<name>A0A1J6VWD1_9BACI</name>
<reference evidence="1 2" key="1">
    <citation type="submission" date="2016-09" db="EMBL/GenBank/DDBJ databases">
        <title>Bacillus aquimaris SAMM genome sequence reveals colonization and biosurfactant production capacities.</title>
        <authorList>
            <person name="Waghmode S.R."/>
            <person name="Suryavanshi M.V."/>
        </authorList>
    </citation>
    <scope>NUCLEOTIDE SEQUENCE [LARGE SCALE GENOMIC DNA]</scope>
    <source>
        <strain evidence="1 2">SAMM</strain>
    </source>
</reference>
<accession>A0A1J6VWD1</accession>
<keyword evidence="2" id="KW-1185">Reference proteome</keyword>